<accession>A0ABP7KTR5</accession>
<sequence>MSIPPTRLYVGHYEEYDPPRHLGWAPAPTAGIYVIPPERMDVDLEDAGCMLYLGGADPLHVEPVKD</sequence>
<name>A0ABP7KTR5_9ACTN</name>
<dbReference type="RefSeq" id="WP_345552579.1">
    <property type="nucleotide sequence ID" value="NZ_BAAAZA010000021.1"/>
</dbReference>
<gene>
    <name evidence="1" type="ORF">GCM10022207_60590</name>
</gene>
<dbReference type="EMBL" id="BAAAZA010000021">
    <property type="protein sequence ID" value="GAA3885165.1"/>
    <property type="molecule type" value="Genomic_DNA"/>
</dbReference>
<comment type="caution">
    <text evidence="1">The sequence shown here is derived from an EMBL/GenBank/DDBJ whole genome shotgun (WGS) entry which is preliminary data.</text>
</comment>
<protein>
    <submittedName>
        <fullName evidence="1">Uncharacterized protein</fullName>
    </submittedName>
</protein>
<evidence type="ECO:0000313" key="1">
    <source>
        <dbReference type="EMBL" id="GAA3885165.1"/>
    </source>
</evidence>
<reference evidence="2" key="1">
    <citation type="journal article" date="2019" name="Int. J. Syst. Evol. Microbiol.">
        <title>The Global Catalogue of Microorganisms (GCM) 10K type strain sequencing project: providing services to taxonomists for standard genome sequencing and annotation.</title>
        <authorList>
            <consortium name="The Broad Institute Genomics Platform"/>
            <consortium name="The Broad Institute Genome Sequencing Center for Infectious Disease"/>
            <person name="Wu L."/>
            <person name="Ma J."/>
        </authorList>
    </citation>
    <scope>NUCLEOTIDE SEQUENCE [LARGE SCALE GENOMIC DNA]</scope>
    <source>
        <strain evidence="2">JCM 16578</strain>
    </source>
</reference>
<keyword evidence="2" id="KW-1185">Reference proteome</keyword>
<organism evidence="1 2">
    <name type="scientific">Streptomyces lannensis</name>
    <dbReference type="NCBI Taxonomy" id="766498"/>
    <lineage>
        <taxon>Bacteria</taxon>
        <taxon>Bacillati</taxon>
        <taxon>Actinomycetota</taxon>
        <taxon>Actinomycetes</taxon>
        <taxon>Kitasatosporales</taxon>
        <taxon>Streptomycetaceae</taxon>
        <taxon>Streptomyces</taxon>
    </lineage>
</organism>
<dbReference type="Proteomes" id="UP001501563">
    <property type="component" value="Unassembled WGS sequence"/>
</dbReference>
<proteinExistence type="predicted"/>
<evidence type="ECO:0000313" key="2">
    <source>
        <dbReference type="Proteomes" id="UP001501563"/>
    </source>
</evidence>